<evidence type="ECO:0000313" key="1">
    <source>
        <dbReference type="EMBL" id="KZT29800.1"/>
    </source>
</evidence>
<evidence type="ECO:0000313" key="2">
    <source>
        <dbReference type="Proteomes" id="UP000076761"/>
    </source>
</evidence>
<dbReference type="InParanoid" id="A0A165VKD6"/>
<evidence type="ECO:0008006" key="3">
    <source>
        <dbReference type="Google" id="ProtNLM"/>
    </source>
</evidence>
<name>A0A165VKD6_9AGAM</name>
<dbReference type="InterPro" id="IPR009003">
    <property type="entry name" value="Peptidase_S1_PA"/>
</dbReference>
<dbReference type="SUPFAM" id="SSF50494">
    <property type="entry name" value="Trypsin-like serine proteases"/>
    <property type="match status" value="1"/>
</dbReference>
<keyword evidence="2" id="KW-1185">Reference proteome</keyword>
<dbReference type="EMBL" id="KV425553">
    <property type="protein sequence ID" value="KZT29800.1"/>
    <property type="molecule type" value="Genomic_DNA"/>
</dbReference>
<protein>
    <recommendedName>
        <fullName evidence="3">Trypsin-like serine protease</fullName>
    </recommendedName>
</protein>
<dbReference type="Proteomes" id="UP000076761">
    <property type="component" value="Unassembled WGS sequence"/>
</dbReference>
<accession>A0A165VKD6</accession>
<dbReference type="AlphaFoldDB" id="A0A165VKD6"/>
<gene>
    <name evidence="1" type="ORF">NEOLEDRAFT_1153698</name>
</gene>
<organism evidence="1 2">
    <name type="scientific">Neolentinus lepideus HHB14362 ss-1</name>
    <dbReference type="NCBI Taxonomy" id="1314782"/>
    <lineage>
        <taxon>Eukaryota</taxon>
        <taxon>Fungi</taxon>
        <taxon>Dikarya</taxon>
        <taxon>Basidiomycota</taxon>
        <taxon>Agaricomycotina</taxon>
        <taxon>Agaricomycetes</taxon>
        <taxon>Gloeophyllales</taxon>
        <taxon>Gloeophyllaceae</taxon>
        <taxon>Neolentinus</taxon>
    </lineage>
</organism>
<dbReference type="STRING" id="1314782.A0A165VKD6"/>
<dbReference type="OrthoDB" id="5424209at2759"/>
<reference evidence="1 2" key="1">
    <citation type="journal article" date="2016" name="Mol. Biol. Evol.">
        <title>Comparative Genomics of Early-Diverging Mushroom-Forming Fungi Provides Insights into the Origins of Lignocellulose Decay Capabilities.</title>
        <authorList>
            <person name="Nagy L.G."/>
            <person name="Riley R."/>
            <person name="Tritt A."/>
            <person name="Adam C."/>
            <person name="Daum C."/>
            <person name="Floudas D."/>
            <person name="Sun H."/>
            <person name="Yadav J.S."/>
            <person name="Pangilinan J."/>
            <person name="Larsson K.H."/>
            <person name="Matsuura K."/>
            <person name="Barry K."/>
            <person name="Labutti K."/>
            <person name="Kuo R."/>
            <person name="Ohm R.A."/>
            <person name="Bhattacharya S.S."/>
            <person name="Shirouzu T."/>
            <person name="Yoshinaga Y."/>
            <person name="Martin F.M."/>
            <person name="Grigoriev I.V."/>
            <person name="Hibbett D.S."/>
        </authorList>
    </citation>
    <scope>NUCLEOTIDE SEQUENCE [LARGE SCALE GENOMIC DNA]</scope>
    <source>
        <strain evidence="1 2">HHB14362 ss-1</strain>
    </source>
</reference>
<sequence>MTAPSKGQVSVDLDMYTPKDVEDATPYANAGQGSKIRNIDVSRKAFRETKHIPAECLLQRLALPTASHRYPFDDSTGPEASSVLKELRELCDHPLASAWDHGLVDVLLRDLNTMRVDWTSIDAVRIAEVGESSGLATVWIGVEFGALSFEEGSAVAFKCRTNPESRVMRQAGNRFLDPVPLSDPTFMARDPYTATLGIPISAKDRPWAEGTDGFYLSTGGDDKDIYLVTALHVVLPLEQDDNNECEHTNTSKTREDVVILGTSGFNEKLAAIDYEIRGQEYAFTDADERIESVQDMDDLRSAGAGLKALHALRRGIATQWGAKEKRVFGELAWPPPLVLSTDPGQYTLDLAVIKIDAGTLDAENYRGNTINIGNEYTREQFLDKVRLHHTSPVSFRFPANRLVALEDQVPESALAKPPMLDVNGDRCLIVFKNGAKTGTTIGRANNLLCRPVPGVEGMAGHSYRLFSAKGDSGSCLANAFGRVGGIITGGTSGPSATDSADVSYVTPISFIMKVLHNTKRFEHAHLNPVLA</sequence>
<proteinExistence type="predicted"/>